<sequence length="458" mass="50795">MLLEYYAAALATATIFATVLGALVLDTRRRIGVSAELHRQTFREARGRHAALLAAKSQIGELGRAVEHTLMRVEAFERRSISTLERISTDIDHLGSRLNSDDFFSTPLQEIKAGEQRINELLTTVDSRARDSLAEVSALHARISEASNAYAQVQSEFVEATNAAIAALDPESRIELAERRLHGSLDQIRQYLLSPQEPDPQELQRELLASIGDLRSLAAQPQDCADTTQAASRRAKGSQGGPLDATSARMVAEIEALFRLSGQISPRAVLPPSGDWALDAQSLAHLVELIQETAPRRVLEFGSGTSTVWLGYLLERTGGHLTALEHNRDYFEQTRKHLRSHNLEHVVTLLHCRLSVQQIGETDQKWYDMTDVDMSAPYDLVLVDGPPKSTGTFARMPAIYSVEQSLARQAVVALDDCDRPDEQEILRRWADDFPDFSRVDTRGSRLGVLRRSATRNAG</sequence>
<dbReference type="Proteomes" id="UP000054314">
    <property type="component" value="Unassembled WGS sequence"/>
</dbReference>
<keyword evidence="2" id="KW-1133">Transmembrane helix</keyword>
<evidence type="ECO:0000256" key="1">
    <source>
        <dbReference type="SAM" id="MobiDB-lite"/>
    </source>
</evidence>
<gene>
    <name evidence="3" type="ORF">N869_09405</name>
</gene>
<feature type="region of interest" description="Disordered" evidence="1">
    <location>
        <begin position="220"/>
        <end position="244"/>
    </location>
</feature>
<dbReference type="Gene3D" id="3.40.50.150">
    <property type="entry name" value="Vaccinia Virus protein VP39"/>
    <property type="match status" value="1"/>
</dbReference>
<protein>
    <submittedName>
        <fullName evidence="3">Protein-L-isoaspartate O-methyltransferase</fullName>
    </submittedName>
</protein>
<keyword evidence="4" id="KW-1185">Reference proteome</keyword>
<accession>A0A0A0C1J8</accession>
<evidence type="ECO:0000256" key="2">
    <source>
        <dbReference type="SAM" id="Phobius"/>
    </source>
</evidence>
<dbReference type="Pfam" id="PF13578">
    <property type="entry name" value="Methyltransf_24"/>
    <property type="match status" value="1"/>
</dbReference>
<organism evidence="3 4">
    <name type="scientific">Cellulomonas bogoriensis 69B4 = DSM 16987</name>
    <dbReference type="NCBI Taxonomy" id="1386082"/>
    <lineage>
        <taxon>Bacteria</taxon>
        <taxon>Bacillati</taxon>
        <taxon>Actinomycetota</taxon>
        <taxon>Actinomycetes</taxon>
        <taxon>Micrococcales</taxon>
        <taxon>Cellulomonadaceae</taxon>
        <taxon>Cellulomonas</taxon>
    </lineage>
</organism>
<keyword evidence="2" id="KW-0472">Membrane</keyword>
<comment type="caution">
    <text evidence="3">The sequence shown here is derived from an EMBL/GenBank/DDBJ whole genome shotgun (WGS) entry which is preliminary data.</text>
</comment>
<dbReference type="InterPro" id="IPR029063">
    <property type="entry name" value="SAM-dependent_MTases_sf"/>
</dbReference>
<dbReference type="EMBL" id="AXCZ01000023">
    <property type="protein sequence ID" value="KGM13827.1"/>
    <property type="molecule type" value="Genomic_DNA"/>
</dbReference>
<keyword evidence="2" id="KW-0812">Transmembrane</keyword>
<evidence type="ECO:0000313" key="4">
    <source>
        <dbReference type="Proteomes" id="UP000054314"/>
    </source>
</evidence>
<dbReference type="SUPFAM" id="SSF53335">
    <property type="entry name" value="S-adenosyl-L-methionine-dependent methyltransferases"/>
    <property type="match status" value="1"/>
</dbReference>
<dbReference type="AlphaFoldDB" id="A0A0A0C1J8"/>
<keyword evidence="3" id="KW-0808">Transferase</keyword>
<feature type="transmembrane region" description="Helical" evidence="2">
    <location>
        <begin position="6"/>
        <end position="25"/>
    </location>
</feature>
<proteinExistence type="predicted"/>
<dbReference type="GO" id="GO:0008168">
    <property type="term" value="F:methyltransferase activity"/>
    <property type="evidence" value="ECO:0007669"/>
    <property type="project" value="UniProtKB-KW"/>
</dbReference>
<evidence type="ECO:0000313" key="3">
    <source>
        <dbReference type="EMBL" id="KGM13827.1"/>
    </source>
</evidence>
<reference evidence="3 4" key="1">
    <citation type="submission" date="2013-08" db="EMBL/GenBank/DDBJ databases">
        <title>Genome sequencing of Cellulomonas bogoriensis 69B4.</title>
        <authorList>
            <person name="Chen F."/>
            <person name="Li Y."/>
            <person name="Wang G."/>
        </authorList>
    </citation>
    <scope>NUCLEOTIDE SEQUENCE [LARGE SCALE GENOMIC DNA]</scope>
    <source>
        <strain evidence="3 4">69B4</strain>
    </source>
</reference>
<dbReference type="GO" id="GO:0032259">
    <property type="term" value="P:methylation"/>
    <property type="evidence" value="ECO:0007669"/>
    <property type="project" value="UniProtKB-KW"/>
</dbReference>
<keyword evidence="3" id="KW-0489">Methyltransferase</keyword>
<name>A0A0A0C1J8_9CELL</name>